<protein>
    <submittedName>
        <fullName evidence="1">Uncharacterized protein</fullName>
    </submittedName>
</protein>
<accession>A0A6M3LR54</accession>
<dbReference type="EMBL" id="MT143422">
    <property type="protein sequence ID" value="QJA96669.1"/>
    <property type="molecule type" value="Genomic_DNA"/>
</dbReference>
<name>A0A6M3LR54_9ZZZZ</name>
<evidence type="ECO:0000313" key="1">
    <source>
        <dbReference type="EMBL" id="QJA96669.1"/>
    </source>
</evidence>
<organism evidence="1">
    <name type="scientific">viral metagenome</name>
    <dbReference type="NCBI Taxonomy" id="1070528"/>
    <lineage>
        <taxon>unclassified sequences</taxon>
        <taxon>metagenomes</taxon>
        <taxon>organismal metagenomes</taxon>
    </lineage>
</organism>
<sequence>MITNDRLELINDERLDNLTILYNDCSGEHGCSNCKALKRCRGYWDDIVATEGSPVTERGMVMAEIKLKEFKEVK</sequence>
<dbReference type="AlphaFoldDB" id="A0A6M3LR54"/>
<reference evidence="1" key="1">
    <citation type="submission" date="2020-03" db="EMBL/GenBank/DDBJ databases">
        <title>The deep terrestrial virosphere.</title>
        <authorList>
            <person name="Holmfeldt K."/>
            <person name="Nilsson E."/>
            <person name="Simone D."/>
            <person name="Lopez-Fernandez M."/>
            <person name="Wu X."/>
            <person name="de Brujin I."/>
            <person name="Lundin D."/>
            <person name="Andersson A."/>
            <person name="Bertilsson S."/>
            <person name="Dopson M."/>
        </authorList>
    </citation>
    <scope>NUCLEOTIDE SEQUENCE</scope>
    <source>
        <strain evidence="1">MM415B07701</strain>
    </source>
</reference>
<proteinExistence type="predicted"/>
<gene>
    <name evidence="1" type="ORF">MM415B07701_0010</name>
</gene>